<gene>
    <name evidence="3" type="ORF">NFIA_032260</name>
</gene>
<evidence type="ECO:0000313" key="4">
    <source>
        <dbReference type="Proteomes" id="UP000006702"/>
    </source>
</evidence>
<name>A1CY42_NEOFI</name>
<sequence>MRTLLLLIWASLALLIGLAATHPGEDPIKEAAERRAFLASTPHLQKRCAAHLEARGHTKRSVDRRRSFFEEARKARGIVSDARRNEITSVLATDHNRTLGYPNATSVTDPDSFFTDSSSCILMPEVPLAEGPYYVEGELVRYSGVEDLIGITMLMDVQFIDIETCEPVPNQYVEFWEANQTGVYSGTVGNGNGNPNDLPNLNNTFLRAIQPTDGNGVVQVELLFPGHYAPRATHTHFVVHQNATLLPNNTLTYSDISHVGQIFFDQDLIYEADTVYPYTLNQNAILPNADDNTLIDEAATTDPVANYLYLGDEVSDGILAWITVGINTTYQYTLQPAAWWTADGGVENPVEPSTHNDG</sequence>
<dbReference type="CDD" id="cd03457">
    <property type="entry name" value="intradiol_dioxygenase_like"/>
    <property type="match status" value="1"/>
</dbReference>
<organism evidence="3 4">
    <name type="scientific">Neosartorya fischeri (strain ATCC 1020 / DSM 3700 / CBS 544.65 / FGSC A1164 / JCM 1740 / NRRL 181 / WB 181)</name>
    <name type="common">Aspergillus fischerianus</name>
    <dbReference type="NCBI Taxonomy" id="331117"/>
    <lineage>
        <taxon>Eukaryota</taxon>
        <taxon>Fungi</taxon>
        <taxon>Dikarya</taxon>
        <taxon>Ascomycota</taxon>
        <taxon>Pezizomycotina</taxon>
        <taxon>Eurotiomycetes</taxon>
        <taxon>Eurotiomycetidae</taxon>
        <taxon>Eurotiales</taxon>
        <taxon>Aspergillaceae</taxon>
        <taxon>Aspergillus</taxon>
        <taxon>Aspergillus subgen. Fumigati</taxon>
    </lineage>
</organism>
<keyword evidence="3" id="KW-0223">Dioxygenase</keyword>
<dbReference type="SUPFAM" id="SSF49482">
    <property type="entry name" value="Aromatic compound dioxygenase"/>
    <property type="match status" value="1"/>
</dbReference>
<dbReference type="PANTHER" id="PTHR34315:SF1">
    <property type="entry name" value="INTRADIOL RING-CLEAVAGE DIOXYGENASES DOMAIN-CONTAINING PROTEIN-RELATED"/>
    <property type="match status" value="1"/>
</dbReference>
<feature type="domain" description="Intradiol ring-cleavage dioxygenases" evidence="2">
    <location>
        <begin position="138"/>
        <end position="232"/>
    </location>
</feature>
<dbReference type="PANTHER" id="PTHR34315">
    <property type="match status" value="1"/>
</dbReference>
<dbReference type="RefSeq" id="XP_001265559.1">
    <property type="nucleotide sequence ID" value="XM_001265558.1"/>
</dbReference>
<dbReference type="EMBL" id="DS027686">
    <property type="protein sequence ID" value="EAW23662.1"/>
    <property type="molecule type" value="Genomic_DNA"/>
</dbReference>
<dbReference type="OrthoDB" id="121380at2759"/>
<dbReference type="VEuPathDB" id="FungiDB:NFIA_032260"/>
<dbReference type="GO" id="GO:0016702">
    <property type="term" value="F:oxidoreductase activity, acting on single donors with incorporation of molecular oxygen, incorporation of two atoms of oxygen"/>
    <property type="evidence" value="ECO:0007669"/>
    <property type="project" value="InterPro"/>
</dbReference>
<reference evidence="4" key="1">
    <citation type="journal article" date="2008" name="PLoS Genet.">
        <title>Genomic islands in the pathogenic filamentous fungus Aspergillus fumigatus.</title>
        <authorList>
            <person name="Fedorova N.D."/>
            <person name="Khaldi N."/>
            <person name="Joardar V.S."/>
            <person name="Maiti R."/>
            <person name="Amedeo P."/>
            <person name="Anderson M.J."/>
            <person name="Crabtree J."/>
            <person name="Silva J.C."/>
            <person name="Badger J.H."/>
            <person name="Albarraq A."/>
            <person name="Angiuoli S."/>
            <person name="Bussey H."/>
            <person name="Bowyer P."/>
            <person name="Cotty P.J."/>
            <person name="Dyer P.S."/>
            <person name="Egan A."/>
            <person name="Galens K."/>
            <person name="Fraser-Liggett C.M."/>
            <person name="Haas B.J."/>
            <person name="Inman J.M."/>
            <person name="Kent R."/>
            <person name="Lemieux S."/>
            <person name="Malavazi I."/>
            <person name="Orvis J."/>
            <person name="Roemer T."/>
            <person name="Ronning C.M."/>
            <person name="Sundaram J.P."/>
            <person name="Sutton G."/>
            <person name="Turner G."/>
            <person name="Venter J.C."/>
            <person name="White O.R."/>
            <person name="Whitty B.R."/>
            <person name="Youngman P."/>
            <person name="Wolfe K.H."/>
            <person name="Goldman G.H."/>
            <person name="Wortman J.R."/>
            <person name="Jiang B."/>
            <person name="Denning D.W."/>
            <person name="Nierman W.C."/>
        </authorList>
    </citation>
    <scope>NUCLEOTIDE SEQUENCE [LARGE SCALE GENOMIC DNA]</scope>
    <source>
        <strain evidence="4">ATCC 1020 / DSM 3700 / CBS 544.65 / FGSC A1164 / JCM 1740 / NRRL 181 / WB 181</strain>
    </source>
</reference>
<evidence type="ECO:0000259" key="2">
    <source>
        <dbReference type="Pfam" id="PF00775"/>
    </source>
</evidence>
<dbReference type="eggNOG" id="ENOG502QPRK">
    <property type="taxonomic scope" value="Eukaryota"/>
</dbReference>
<dbReference type="KEGG" id="nfi:NFIA_032260"/>
<keyword evidence="1" id="KW-0732">Signal</keyword>
<dbReference type="AlphaFoldDB" id="A1CY42"/>
<dbReference type="HOGENOM" id="CLU_027719_0_1_1"/>
<keyword evidence="4" id="KW-1185">Reference proteome</keyword>
<dbReference type="GO" id="GO:0008199">
    <property type="term" value="F:ferric iron binding"/>
    <property type="evidence" value="ECO:0007669"/>
    <property type="project" value="InterPro"/>
</dbReference>
<evidence type="ECO:0000256" key="1">
    <source>
        <dbReference type="SAM" id="SignalP"/>
    </source>
</evidence>
<feature type="chain" id="PRO_5002633276" evidence="1">
    <location>
        <begin position="22"/>
        <end position="358"/>
    </location>
</feature>
<evidence type="ECO:0000313" key="3">
    <source>
        <dbReference type="EMBL" id="EAW23662.1"/>
    </source>
</evidence>
<dbReference type="InterPro" id="IPR000627">
    <property type="entry name" value="Intradiol_dOase_C"/>
</dbReference>
<dbReference type="Pfam" id="PF00775">
    <property type="entry name" value="Dioxygenase_C"/>
    <property type="match status" value="1"/>
</dbReference>
<dbReference type="InterPro" id="IPR015889">
    <property type="entry name" value="Intradiol_dOase_core"/>
</dbReference>
<dbReference type="Gene3D" id="2.60.130.10">
    <property type="entry name" value="Aromatic compound dioxygenase"/>
    <property type="match status" value="1"/>
</dbReference>
<protein>
    <submittedName>
        <fullName evidence="3">Dioxygenase, putative</fullName>
    </submittedName>
</protein>
<feature type="signal peptide" evidence="1">
    <location>
        <begin position="1"/>
        <end position="21"/>
    </location>
</feature>
<dbReference type="Proteomes" id="UP000006702">
    <property type="component" value="Unassembled WGS sequence"/>
</dbReference>
<keyword evidence="3" id="KW-0560">Oxidoreductase</keyword>
<dbReference type="GeneID" id="4593114"/>
<proteinExistence type="predicted"/>
<accession>A1CY42</accession>